<evidence type="ECO:0000256" key="3">
    <source>
        <dbReference type="ARBA" id="ARBA00022989"/>
    </source>
</evidence>
<comment type="subcellular location">
    <subcellularLocation>
        <location evidence="1">Membrane</location>
        <topology evidence="1">Multi-pass membrane protein</topology>
    </subcellularLocation>
</comment>
<dbReference type="PANTHER" id="PTHR10846:SF8">
    <property type="entry name" value="INNER MEMBRANE PROTEIN YRBG"/>
    <property type="match status" value="1"/>
</dbReference>
<feature type="domain" description="Sodium/calcium exchanger membrane region" evidence="6">
    <location>
        <begin position="9"/>
        <end position="145"/>
    </location>
</feature>
<dbReference type="AlphaFoldDB" id="A0ABD5RLS5"/>
<dbReference type="EMBL" id="JBHSQH010000001">
    <property type="protein sequence ID" value="MFC5971465.1"/>
    <property type="molecule type" value="Genomic_DNA"/>
</dbReference>
<reference evidence="7 8" key="1">
    <citation type="journal article" date="2019" name="Int. J. Syst. Evol. Microbiol.">
        <title>The Global Catalogue of Microorganisms (GCM) 10K type strain sequencing project: providing services to taxonomists for standard genome sequencing and annotation.</title>
        <authorList>
            <consortium name="The Broad Institute Genomics Platform"/>
            <consortium name="The Broad Institute Genome Sequencing Center for Infectious Disease"/>
            <person name="Wu L."/>
            <person name="Ma J."/>
        </authorList>
    </citation>
    <scope>NUCLEOTIDE SEQUENCE [LARGE SCALE GENOMIC DNA]</scope>
    <source>
        <strain evidence="7 8">CGMCC 1.12543</strain>
    </source>
</reference>
<feature type="transmembrane region" description="Helical" evidence="5">
    <location>
        <begin position="6"/>
        <end position="27"/>
    </location>
</feature>
<keyword evidence="8" id="KW-1185">Reference proteome</keyword>
<dbReference type="Pfam" id="PF01699">
    <property type="entry name" value="Na_Ca_ex"/>
    <property type="match status" value="2"/>
</dbReference>
<evidence type="ECO:0000313" key="8">
    <source>
        <dbReference type="Proteomes" id="UP001596099"/>
    </source>
</evidence>
<dbReference type="InterPro" id="IPR044880">
    <property type="entry name" value="NCX_ion-bd_dom_sf"/>
</dbReference>
<feature type="transmembrane region" description="Helical" evidence="5">
    <location>
        <begin position="199"/>
        <end position="222"/>
    </location>
</feature>
<evidence type="ECO:0000256" key="5">
    <source>
        <dbReference type="SAM" id="Phobius"/>
    </source>
</evidence>
<keyword evidence="3 5" id="KW-1133">Transmembrane helix</keyword>
<name>A0ABD5RLS5_9EURY</name>
<evidence type="ECO:0000256" key="2">
    <source>
        <dbReference type="ARBA" id="ARBA00022692"/>
    </source>
</evidence>
<feature type="transmembrane region" description="Helical" evidence="5">
    <location>
        <begin position="234"/>
        <end position="252"/>
    </location>
</feature>
<keyword evidence="2 5" id="KW-0812">Transmembrane</keyword>
<proteinExistence type="predicted"/>
<keyword evidence="4 5" id="KW-0472">Membrane</keyword>
<feature type="transmembrane region" description="Helical" evidence="5">
    <location>
        <begin position="259"/>
        <end position="280"/>
    </location>
</feature>
<organism evidence="7 8">
    <name type="scientific">Halomarina salina</name>
    <dbReference type="NCBI Taxonomy" id="1872699"/>
    <lineage>
        <taxon>Archaea</taxon>
        <taxon>Methanobacteriati</taxon>
        <taxon>Methanobacteriota</taxon>
        <taxon>Stenosarchaea group</taxon>
        <taxon>Halobacteria</taxon>
        <taxon>Halobacteriales</taxon>
        <taxon>Natronomonadaceae</taxon>
        <taxon>Halomarina</taxon>
    </lineage>
</organism>
<accession>A0ABD5RLS5</accession>
<evidence type="ECO:0000259" key="6">
    <source>
        <dbReference type="Pfam" id="PF01699"/>
    </source>
</evidence>
<feature type="transmembrane region" description="Helical" evidence="5">
    <location>
        <begin position="130"/>
        <end position="147"/>
    </location>
</feature>
<sequence length="306" mass="30367">MVSAVALDVVLVAAGIVGLWVGATLFVGHAARLARRVGVSDLVVVSLGTSAPELAVSVDAALVGSSDIAAANVVGSNLFNLAILGGVVVVAGAGVFVPRALVHRDAPVMVGTTALVGAFLLDLRVSRLEAAVLLVAFLAYLIVVLRSGTSADVADVPTEPPRWYSPLAALVGLGVVVGGATLLVGAASDLARLLGASEWLVGLTVVAVGTSAPEIAASAVAARRGLATVAVGNVLGSNVFNLLAILGAAAAIRPLAVDAVALGDVGWLAALSALAAVALWSGRRLTRTEGVVVVLAVAARWVLDAL</sequence>
<evidence type="ECO:0000256" key="4">
    <source>
        <dbReference type="ARBA" id="ARBA00023136"/>
    </source>
</evidence>
<dbReference type="Proteomes" id="UP001596099">
    <property type="component" value="Unassembled WGS sequence"/>
</dbReference>
<feature type="domain" description="Sodium/calcium exchanger membrane region" evidence="6">
    <location>
        <begin position="166"/>
        <end position="295"/>
    </location>
</feature>
<gene>
    <name evidence="7" type="ORF">ACFPYI_09000</name>
</gene>
<evidence type="ECO:0000256" key="1">
    <source>
        <dbReference type="ARBA" id="ARBA00004141"/>
    </source>
</evidence>
<dbReference type="InterPro" id="IPR004837">
    <property type="entry name" value="NaCa_Exmemb"/>
</dbReference>
<protein>
    <submittedName>
        <fullName evidence="7">Sodium:calcium antiporter</fullName>
    </submittedName>
</protein>
<feature type="transmembrane region" description="Helical" evidence="5">
    <location>
        <begin position="167"/>
        <end position="187"/>
    </location>
</feature>
<dbReference type="RefSeq" id="WP_247414361.1">
    <property type="nucleotide sequence ID" value="NZ_JALLGW010000001.1"/>
</dbReference>
<evidence type="ECO:0000313" key="7">
    <source>
        <dbReference type="EMBL" id="MFC5971465.1"/>
    </source>
</evidence>
<dbReference type="Gene3D" id="1.20.1420.30">
    <property type="entry name" value="NCX, central ion-binding region"/>
    <property type="match status" value="1"/>
</dbReference>
<feature type="transmembrane region" description="Helical" evidence="5">
    <location>
        <begin position="78"/>
        <end position="100"/>
    </location>
</feature>
<dbReference type="InterPro" id="IPR004481">
    <property type="entry name" value="K/Na/Ca-exchanger"/>
</dbReference>
<comment type="caution">
    <text evidence="7">The sequence shown here is derived from an EMBL/GenBank/DDBJ whole genome shotgun (WGS) entry which is preliminary data.</text>
</comment>
<dbReference type="PANTHER" id="PTHR10846">
    <property type="entry name" value="SODIUM/POTASSIUM/CALCIUM EXCHANGER"/>
    <property type="match status" value="1"/>
</dbReference>
<dbReference type="GO" id="GO:0016020">
    <property type="term" value="C:membrane"/>
    <property type="evidence" value="ECO:0007669"/>
    <property type="project" value="UniProtKB-SubCell"/>
</dbReference>